<evidence type="ECO:0000256" key="4">
    <source>
        <dbReference type="ARBA" id="ARBA00022946"/>
    </source>
</evidence>
<evidence type="ECO:0000313" key="8">
    <source>
        <dbReference type="Proteomes" id="UP000703661"/>
    </source>
</evidence>
<dbReference type="Proteomes" id="UP000703661">
    <property type="component" value="Unassembled WGS sequence"/>
</dbReference>
<dbReference type="PROSITE" id="PS51353">
    <property type="entry name" value="ARSC"/>
    <property type="match status" value="1"/>
</dbReference>
<dbReference type="InterPro" id="IPR036249">
    <property type="entry name" value="Thioredoxin-like_sf"/>
</dbReference>
<comment type="caution">
    <text evidence="7">The sequence shown here is derived from an EMBL/GenBank/DDBJ whole genome shotgun (WGS) entry which is preliminary data.</text>
</comment>
<dbReference type="Pfam" id="PF07955">
    <property type="entry name" value="DUF1687"/>
    <property type="match status" value="1"/>
</dbReference>
<dbReference type="Gene3D" id="3.40.30.10">
    <property type="entry name" value="Glutaredoxin"/>
    <property type="match status" value="1"/>
</dbReference>
<keyword evidence="5" id="KW-0560">Oxidoreductase</keyword>
<dbReference type="AlphaFoldDB" id="A0A9P6SWP1"/>
<dbReference type="GO" id="GO:0016491">
    <property type="term" value="F:oxidoreductase activity"/>
    <property type="evidence" value="ECO:0007669"/>
    <property type="project" value="UniProtKB-KW"/>
</dbReference>
<dbReference type="SUPFAM" id="SSF52833">
    <property type="entry name" value="Thioredoxin-like"/>
    <property type="match status" value="1"/>
</dbReference>
<comment type="similarity">
    <text evidence="3">Belongs to the FMP46 family.</text>
</comment>
<gene>
    <name evidence="7" type="ORF">BGZ80_003355</name>
</gene>
<protein>
    <recommendedName>
        <fullName evidence="9">Thioredoxin-like protein</fullName>
    </recommendedName>
</protein>
<reference evidence="7" key="1">
    <citation type="journal article" date="2020" name="Fungal Divers.">
        <title>Resolving the Mortierellaceae phylogeny through synthesis of multi-gene phylogenetics and phylogenomics.</title>
        <authorList>
            <person name="Vandepol N."/>
            <person name="Liber J."/>
            <person name="Desiro A."/>
            <person name="Na H."/>
            <person name="Kennedy M."/>
            <person name="Barry K."/>
            <person name="Grigoriev I.V."/>
            <person name="Miller A.N."/>
            <person name="O'Donnell K."/>
            <person name="Stajich J.E."/>
            <person name="Bonito G."/>
        </authorList>
    </citation>
    <scope>NUCLEOTIDE SEQUENCE</scope>
    <source>
        <strain evidence="7">NRRL 2769</strain>
    </source>
</reference>
<dbReference type="PANTHER" id="PTHR28071">
    <property type="entry name" value="REDOX PROTEIN FMP46, MITOCHONDRIAL-RELATED"/>
    <property type="match status" value="1"/>
</dbReference>
<proteinExistence type="inferred from homology"/>
<comment type="function">
    <text evidence="1">Putative mitochondrial redox protein which could be involved in the reduction of small toxic molecules.</text>
</comment>
<organism evidence="7 8">
    <name type="scientific">Entomortierella chlamydospora</name>
    <dbReference type="NCBI Taxonomy" id="101097"/>
    <lineage>
        <taxon>Eukaryota</taxon>
        <taxon>Fungi</taxon>
        <taxon>Fungi incertae sedis</taxon>
        <taxon>Mucoromycota</taxon>
        <taxon>Mortierellomycotina</taxon>
        <taxon>Mortierellomycetes</taxon>
        <taxon>Mortierellales</taxon>
        <taxon>Mortierellaceae</taxon>
        <taxon>Entomortierella</taxon>
    </lineage>
</organism>
<evidence type="ECO:0000256" key="1">
    <source>
        <dbReference type="ARBA" id="ARBA00002963"/>
    </source>
</evidence>
<evidence type="ECO:0000256" key="3">
    <source>
        <dbReference type="ARBA" id="ARBA00009734"/>
    </source>
</evidence>
<keyword evidence="8" id="KW-1185">Reference proteome</keyword>
<keyword evidence="6" id="KW-0496">Mitochondrion</keyword>
<evidence type="ECO:0000256" key="5">
    <source>
        <dbReference type="ARBA" id="ARBA00023002"/>
    </source>
</evidence>
<dbReference type="PANTHER" id="PTHR28071:SF1">
    <property type="entry name" value="REDOX PROTEIN FMP46, MITOCHONDRIAL-RELATED"/>
    <property type="match status" value="1"/>
</dbReference>
<comment type="subcellular location">
    <subcellularLocation>
        <location evidence="2">Mitochondrion</location>
    </subcellularLocation>
</comment>
<keyword evidence="4" id="KW-0809">Transit peptide</keyword>
<accession>A0A9P6SWP1</accession>
<evidence type="ECO:0000256" key="2">
    <source>
        <dbReference type="ARBA" id="ARBA00004173"/>
    </source>
</evidence>
<sequence>MSFRLPRFPMLTVFHNPSNETSNQALKLIRQASVNYHFDVDIIDPKVKPTHQQVSNIIEFLGKGSEAKGVSDILTADAPKASTIAEVQKILDANPGYMKRPLVVDWNKGKAIIAV</sequence>
<feature type="non-terminal residue" evidence="7">
    <location>
        <position position="115"/>
    </location>
</feature>
<evidence type="ECO:0008006" key="9">
    <source>
        <dbReference type="Google" id="ProtNLM"/>
    </source>
</evidence>
<dbReference type="GO" id="GO:0005739">
    <property type="term" value="C:mitochondrion"/>
    <property type="evidence" value="ECO:0007669"/>
    <property type="project" value="UniProtKB-SubCell"/>
</dbReference>
<dbReference type="InterPro" id="IPR006660">
    <property type="entry name" value="Arsenate_reductase-like"/>
</dbReference>
<name>A0A9P6SWP1_9FUNG</name>
<dbReference type="InterPro" id="IPR012882">
    <property type="entry name" value="Fmp46"/>
</dbReference>
<dbReference type="EMBL" id="JAAAID010001882">
    <property type="protein sequence ID" value="KAG0008515.1"/>
    <property type="molecule type" value="Genomic_DNA"/>
</dbReference>
<evidence type="ECO:0000256" key="6">
    <source>
        <dbReference type="ARBA" id="ARBA00023128"/>
    </source>
</evidence>
<evidence type="ECO:0000313" key="7">
    <source>
        <dbReference type="EMBL" id="KAG0008515.1"/>
    </source>
</evidence>